<accession>A0A0R1GYA0</accession>
<gene>
    <name evidence="1" type="ORF">FC62_GL001559</name>
</gene>
<protein>
    <submittedName>
        <fullName evidence="1">Uncharacterized protein</fullName>
    </submittedName>
</protein>
<dbReference type="EMBL" id="AZCV01000009">
    <property type="protein sequence ID" value="KRK36899.1"/>
    <property type="molecule type" value="Genomic_DNA"/>
</dbReference>
<sequence>MIATWQIAEEGVKKAACALSHGATAEDALVTAIKDVEDNPAFTSVGYGGYHRELLS</sequence>
<dbReference type="RefSeq" id="WP_156408178.1">
    <property type="nucleotide sequence ID" value="NZ_AZCV01000009.1"/>
</dbReference>
<dbReference type="InterPro" id="IPR029055">
    <property type="entry name" value="Ntn_hydrolases_N"/>
</dbReference>
<dbReference type="PATRIC" id="fig|1423722.3.peg.1591"/>
<comment type="caution">
    <text evidence="1">The sequence shown here is derived from an EMBL/GenBank/DDBJ whole genome shotgun (WGS) entry which is preliminary data.</text>
</comment>
<keyword evidence="2" id="KW-1185">Reference proteome</keyword>
<dbReference type="AlphaFoldDB" id="A0A0R1GYA0"/>
<dbReference type="SUPFAM" id="SSF56235">
    <property type="entry name" value="N-terminal nucleophile aminohydrolases (Ntn hydrolases)"/>
    <property type="match status" value="1"/>
</dbReference>
<evidence type="ECO:0000313" key="2">
    <source>
        <dbReference type="Proteomes" id="UP000050909"/>
    </source>
</evidence>
<dbReference type="Proteomes" id="UP000050909">
    <property type="component" value="Unassembled WGS sequence"/>
</dbReference>
<organism evidence="1 2">
    <name type="scientific">Amylolactobacillus amylotrophicus DSM 20534</name>
    <dbReference type="NCBI Taxonomy" id="1423722"/>
    <lineage>
        <taxon>Bacteria</taxon>
        <taxon>Bacillati</taxon>
        <taxon>Bacillota</taxon>
        <taxon>Bacilli</taxon>
        <taxon>Lactobacillales</taxon>
        <taxon>Lactobacillaceae</taxon>
        <taxon>Amylolactobacillus</taxon>
    </lineage>
</organism>
<reference evidence="1 2" key="1">
    <citation type="journal article" date="2015" name="Genome Announc.">
        <title>Expanding the biotechnology potential of lactobacilli through comparative genomics of 213 strains and associated genera.</title>
        <authorList>
            <person name="Sun Z."/>
            <person name="Harris H.M."/>
            <person name="McCann A."/>
            <person name="Guo C."/>
            <person name="Argimon S."/>
            <person name="Zhang W."/>
            <person name="Yang X."/>
            <person name="Jeffery I.B."/>
            <person name="Cooney J.C."/>
            <person name="Kagawa T.F."/>
            <person name="Liu W."/>
            <person name="Song Y."/>
            <person name="Salvetti E."/>
            <person name="Wrobel A."/>
            <person name="Rasinkangas P."/>
            <person name="Parkhill J."/>
            <person name="Rea M.C."/>
            <person name="O'Sullivan O."/>
            <person name="Ritari J."/>
            <person name="Douillard F.P."/>
            <person name="Paul Ross R."/>
            <person name="Yang R."/>
            <person name="Briner A.E."/>
            <person name="Felis G.E."/>
            <person name="de Vos W.M."/>
            <person name="Barrangou R."/>
            <person name="Klaenhammer T.R."/>
            <person name="Caufield P.W."/>
            <person name="Cui Y."/>
            <person name="Zhang H."/>
            <person name="O'Toole P.W."/>
        </authorList>
    </citation>
    <scope>NUCLEOTIDE SEQUENCE [LARGE SCALE GENOMIC DNA]</scope>
    <source>
        <strain evidence="1 2">DSM 20534</strain>
    </source>
</reference>
<proteinExistence type="predicted"/>
<evidence type="ECO:0000313" key="1">
    <source>
        <dbReference type="EMBL" id="KRK36899.1"/>
    </source>
</evidence>
<name>A0A0R1GYA0_9LACO</name>